<dbReference type="Gene3D" id="3.20.20.70">
    <property type="entry name" value="Aldolase class I"/>
    <property type="match status" value="1"/>
</dbReference>
<keyword evidence="3" id="KW-0288">FMN</keyword>
<organism evidence="5 6">
    <name type="scientific">Tortispora caseinolytica NRRL Y-17796</name>
    <dbReference type="NCBI Taxonomy" id="767744"/>
    <lineage>
        <taxon>Eukaryota</taxon>
        <taxon>Fungi</taxon>
        <taxon>Dikarya</taxon>
        <taxon>Ascomycota</taxon>
        <taxon>Saccharomycotina</taxon>
        <taxon>Trigonopsidomycetes</taxon>
        <taxon>Trigonopsidales</taxon>
        <taxon>Trigonopsidaceae</taxon>
        <taxon>Tortispora</taxon>
    </lineage>
</organism>
<evidence type="ECO:0000313" key="5">
    <source>
        <dbReference type="EMBL" id="ODV92347.1"/>
    </source>
</evidence>
<name>A0A1E4TKU7_9ASCO</name>
<comment type="similarity">
    <text evidence="2">Belongs to the NADH:flavin oxidoreductase/NADH oxidase family.</text>
</comment>
<sequence length="364" mass="40459">MAETDKLFTPLTIGNCELQHRVVLAPLTRFRAENHIPGQLMATYYAQRASPGGLLVTEATWAAPTGGGLPGSPRIDTPESVAGWKKVVDAVHDKGGFIFLQVFHMGRVWQGNKEVDHLVPLGATDAKYEEERPGYAYYQPVAMTRKDMVDVIEQFRLAAKNAIEAGFDGIEIHGANGYLIDQFVTDNINTRTDEYGGPDIANRVRFPLEIVDAVTEIIGPKKTAYRMSPWGLFQGTLDSDPVEHFSYLAAELAKRGLAYVHVIEPRNESNGHRDRSGEKIMPIKKALNGIPLISAGSWDGTNYLHAVNDTVDALAFGRWFISNPDLPRRLREGIPLQMYDRSTFYTVTSPEGYITYPFATEQEA</sequence>
<dbReference type="EMBL" id="KV453841">
    <property type="protein sequence ID" value="ODV92347.1"/>
    <property type="molecule type" value="Genomic_DNA"/>
</dbReference>
<dbReference type="GO" id="GO:0010181">
    <property type="term" value="F:FMN binding"/>
    <property type="evidence" value="ECO:0007669"/>
    <property type="project" value="InterPro"/>
</dbReference>
<feature type="domain" description="NADH:flavin oxidoreductase/NADH oxidase N-terminal" evidence="4">
    <location>
        <begin position="6"/>
        <end position="336"/>
    </location>
</feature>
<dbReference type="GO" id="GO:0016491">
    <property type="term" value="F:oxidoreductase activity"/>
    <property type="evidence" value="ECO:0007669"/>
    <property type="project" value="InterPro"/>
</dbReference>
<comment type="cofactor">
    <cofactor evidence="1">
        <name>FMN</name>
        <dbReference type="ChEBI" id="CHEBI:58210"/>
    </cofactor>
</comment>
<evidence type="ECO:0000256" key="3">
    <source>
        <dbReference type="ARBA" id="ARBA00022643"/>
    </source>
</evidence>
<proteinExistence type="inferred from homology"/>
<dbReference type="PANTHER" id="PTHR22893:SF91">
    <property type="entry name" value="NADPH DEHYDROGENASE 2-RELATED"/>
    <property type="match status" value="1"/>
</dbReference>
<evidence type="ECO:0000256" key="2">
    <source>
        <dbReference type="ARBA" id="ARBA00005979"/>
    </source>
</evidence>
<dbReference type="InterPro" id="IPR045247">
    <property type="entry name" value="Oye-like"/>
</dbReference>
<keyword evidence="3" id="KW-0285">Flavoprotein</keyword>
<dbReference type="SUPFAM" id="SSF51395">
    <property type="entry name" value="FMN-linked oxidoreductases"/>
    <property type="match status" value="1"/>
</dbReference>
<dbReference type="CDD" id="cd02933">
    <property type="entry name" value="OYE_like_FMN"/>
    <property type="match status" value="1"/>
</dbReference>
<dbReference type="InterPro" id="IPR001155">
    <property type="entry name" value="OxRdtase_FMN_N"/>
</dbReference>
<dbReference type="PANTHER" id="PTHR22893">
    <property type="entry name" value="NADH OXIDOREDUCTASE-RELATED"/>
    <property type="match status" value="1"/>
</dbReference>
<dbReference type="Pfam" id="PF00724">
    <property type="entry name" value="Oxidored_FMN"/>
    <property type="match status" value="1"/>
</dbReference>
<evidence type="ECO:0000313" key="6">
    <source>
        <dbReference type="Proteomes" id="UP000095023"/>
    </source>
</evidence>
<evidence type="ECO:0000259" key="4">
    <source>
        <dbReference type="Pfam" id="PF00724"/>
    </source>
</evidence>
<reference evidence="6" key="1">
    <citation type="submission" date="2016-02" db="EMBL/GenBank/DDBJ databases">
        <title>Comparative genomics of biotechnologically important yeasts.</title>
        <authorList>
            <consortium name="DOE Joint Genome Institute"/>
            <person name="Riley R."/>
            <person name="Haridas S."/>
            <person name="Wolfe K.H."/>
            <person name="Lopes M.R."/>
            <person name="Hittinger C.T."/>
            <person name="Goker M."/>
            <person name="Salamov A."/>
            <person name="Wisecaver J."/>
            <person name="Long T.M."/>
            <person name="Aerts A.L."/>
            <person name="Barry K."/>
            <person name="Choi C."/>
            <person name="Clum A."/>
            <person name="Coughlan A.Y."/>
            <person name="Deshpande S."/>
            <person name="Douglass A.P."/>
            <person name="Hanson S.J."/>
            <person name="Klenk H.-P."/>
            <person name="Labutti K."/>
            <person name="Lapidus A."/>
            <person name="Lindquist E."/>
            <person name="Lipzen A."/>
            <person name="Meier-Kolthoff J.P."/>
            <person name="Ohm R.A."/>
            <person name="Otillar R.P."/>
            <person name="Pangilinan J."/>
            <person name="Peng Y."/>
            <person name="Rokas A."/>
            <person name="Rosa C.A."/>
            <person name="Scheuner C."/>
            <person name="Sibirny A.A."/>
            <person name="Slot J.C."/>
            <person name="Stielow J.B."/>
            <person name="Sun H."/>
            <person name="Kurtzman C.P."/>
            <person name="Blackwell M."/>
            <person name="Jeffries T.W."/>
            <person name="Grigoriev I.V."/>
        </authorList>
    </citation>
    <scope>NUCLEOTIDE SEQUENCE [LARGE SCALE GENOMIC DNA]</scope>
    <source>
        <strain evidence="6">NRRL Y-17796</strain>
    </source>
</reference>
<dbReference type="Proteomes" id="UP000095023">
    <property type="component" value="Unassembled WGS sequence"/>
</dbReference>
<accession>A0A1E4TKU7</accession>
<evidence type="ECO:0000256" key="1">
    <source>
        <dbReference type="ARBA" id="ARBA00001917"/>
    </source>
</evidence>
<dbReference type="InterPro" id="IPR013785">
    <property type="entry name" value="Aldolase_TIM"/>
</dbReference>
<dbReference type="OrthoDB" id="276546at2759"/>
<protein>
    <recommendedName>
        <fullName evidence="4">NADH:flavin oxidoreductase/NADH oxidase N-terminal domain-containing protein</fullName>
    </recommendedName>
</protein>
<keyword evidence="6" id="KW-1185">Reference proteome</keyword>
<gene>
    <name evidence="5" type="ORF">CANCADRAFT_22517</name>
</gene>
<dbReference type="AlphaFoldDB" id="A0A1E4TKU7"/>